<dbReference type="OrthoDB" id="27878at10239"/>
<evidence type="ECO:0000313" key="3">
    <source>
        <dbReference type="Proteomes" id="UP000204644"/>
    </source>
</evidence>
<accession>Q287C2</accession>
<keyword evidence="3" id="KW-1185">Reference proteome</keyword>
<reference evidence="2 3" key="2">
    <citation type="journal article" date="2006" name="J. Gen. Virol.">
        <title>Genome sequence of an enhancin gene-rich nucleopolyhedrovirus (NPV) from Agrotis segetum: collinearity with Spodoptera exigua multiple NPV.</title>
        <authorList>
            <person name="Jakubowska A.K."/>
            <person name="Peters S.A."/>
            <person name="Ziemnicka J."/>
            <person name="Vlak J.M."/>
            <person name="van Oers M.M."/>
        </authorList>
    </citation>
    <scope>NUCLEOTIDE SEQUENCE [LARGE SCALE GENOMIC DNA]</scope>
</reference>
<organismHost>
    <name type="scientific">Lepidoptera</name>
    <name type="common">moths &amp; butterflies</name>
    <dbReference type="NCBI Taxonomy" id="7088"/>
</organismHost>
<dbReference type="InterPro" id="IPR019655">
    <property type="entry name" value="Baculo_ODV-E18"/>
</dbReference>
<evidence type="ECO:0000256" key="1">
    <source>
        <dbReference type="SAM" id="Phobius"/>
    </source>
</evidence>
<name>Q287C2_NPVAS</name>
<dbReference type="Proteomes" id="UP000204644">
    <property type="component" value="Segment"/>
</dbReference>
<proteinExistence type="predicted"/>
<dbReference type="GO" id="GO:0019031">
    <property type="term" value="C:viral envelope"/>
    <property type="evidence" value="ECO:0007669"/>
    <property type="project" value="InterPro"/>
</dbReference>
<dbReference type="GeneID" id="3974392"/>
<dbReference type="EMBL" id="DQ123841">
    <property type="protein sequence ID" value="AAZ38316.1"/>
    <property type="molecule type" value="Genomic_DNA"/>
</dbReference>
<sequence length="77" mass="8196">MDINRPATTSSGGGFTMGNVNPNTMMTVLIALVVIILVILLFQSSSPTNVAAAGYVNPLNATMRTNPFINTPQRNML</sequence>
<dbReference type="Pfam" id="PF10717">
    <property type="entry name" value="ODV-E18"/>
    <property type="match status" value="1"/>
</dbReference>
<evidence type="ECO:0000313" key="2">
    <source>
        <dbReference type="EMBL" id="AAZ38316.1"/>
    </source>
</evidence>
<reference evidence="3" key="1">
    <citation type="journal article" date="2005" name="J. Invertebr. Pathol.">
        <title>Molecular characterization of Agrotis segetum nucleopolyhedrovirus from Poland.</title>
        <authorList>
            <person name="Jakubowska A."/>
            <person name="van Oers M.M."/>
            <person name="Ziemnicka J."/>
            <person name="Lipa J.J."/>
            <person name="Vlak J.M."/>
        </authorList>
    </citation>
    <scope>NUCLEOTIDE SEQUENCE [LARGE SCALE GENOMIC DNA]</scope>
</reference>
<keyword evidence="1" id="KW-0472">Membrane</keyword>
<keyword evidence="1" id="KW-0812">Transmembrane</keyword>
<organism evidence="2 3">
    <name type="scientific">Agrotis segetum nuclear polyhedrosis virus</name>
    <name type="common">AsNPV</name>
    <dbReference type="NCBI Taxonomy" id="1962501"/>
    <lineage>
        <taxon>Viruses</taxon>
        <taxon>Viruses incertae sedis</taxon>
        <taxon>Naldaviricetes</taxon>
        <taxon>Lefavirales</taxon>
        <taxon>Baculoviridae</taxon>
        <taxon>Alphabaculovirus</taxon>
        <taxon>Alphabaculovirus agsegetum</taxon>
    </lineage>
</organism>
<keyword evidence="1" id="KW-1133">Transmembrane helix</keyword>
<protein>
    <submittedName>
        <fullName evidence="2">ODV-E18</fullName>
    </submittedName>
</protein>
<feature type="transmembrane region" description="Helical" evidence="1">
    <location>
        <begin position="24"/>
        <end position="42"/>
    </location>
</feature>
<dbReference type="RefSeq" id="YP_529820.1">
    <property type="nucleotide sequence ID" value="NC_007921.1"/>
</dbReference>
<dbReference type="KEGG" id="vg:3974392"/>